<name>A0A0M9FF80_STRSU</name>
<accession>A0A0M9FF80</accession>
<dbReference type="PATRIC" id="fig|1307.472.peg.249"/>
<gene>
    <name evidence="1" type="ORF">ERS132385_01214</name>
    <name evidence="2" type="ORF">ERS132426_00984</name>
</gene>
<dbReference type="Proteomes" id="UP000073434">
    <property type="component" value="Unassembled WGS sequence"/>
</dbReference>
<evidence type="ECO:0000313" key="4">
    <source>
        <dbReference type="Proteomes" id="UP000074850"/>
    </source>
</evidence>
<dbReference type="EMBL" id="FIFW01000010">
    <property type="protein sequence ID" value="CYU58300.1"/>
    <property type="molecule type" value="Genomic_DNA"/>
</dbReference>
<dbReference type="EMBL" id="FIHM01000016">
    <property type="protein sequence ID" value="CYV29312.1"/>
    <property type="molecule type" value="Genomic_DNA"/>
</dbReference>
<evidence type="ECO:0000313" key="1">
    <source>
        <dbReference type="EMBL" id="CYU58300.1"/>
    </source>
</evidence>
<evidence type="ECO:0000313" key="3">
    <source>
        <dbReference type="Proteomes" id="UP000073434"/>
    </source>
</evidence>
<reference evidence="3 4" key="1">
    <citation type="submission" date="2016-02" db="EMBL/GenBank/DDBJ databases">
        <authorList>
            <consortium name="Pathogen Informatics"/>
        </authorList>
    </citation>
    <scope>NUCLEOTIDE SEQUENCE [LARGE SCALE GENOMIC DNA]</scope>
    <source>
        <strain evidence="1 3">LSS23</strain>
        <strain evidence="2 4">LSS64</strain>
    </source>
</reference>
<protein>
    <submittedName>
        <fullName evidence="2">Uncharacterized protein</fullName>
    </submittedName>
</protein>
<dbReference type="RefSeq" id="WP_027972304.1">
    <property type="nucleotide sequence ID" value="NZ_CEEW01000004.1"/>
</dbReference>
<sequence>MSFLEANEKIAEKVVGAHKAIEKTVVGGYKATEKAAVSGFNTISDKFIGAFFTKDNETVEEAKARMSKMDFNQPNSSKGDDK</sequence>
<proteinExistence type="predicted"/>
<evidence type="ECO:0000313" key="2">
    <source>
        <dbReference type="EMBL" id="CYV29312.1"/>
    </source>
</evidence>
<dbReference type="Proteomes" id="UP000074850">
    <property type="component" value="Unassembled WGS sequence"/>
</dbReference>
<organism evidence="2 4">
    <name type="scientific">Streptococcus suis</name>
    <dbReference type="NCBI Taxonomy" id="1307"/>
    <lineage>
        <taxon>Bacteria</taxon>
        <taxon>Bacillati</taxon>
        <taxon>Bacillota</taxon>
        <taxon>Bacilli</taxon>
        <taxon>Lactobacillales</taxon>
        <taxon>Streptococcaceae</taxon>
        <taxon>Streptococcus</taxon>
    </lineage>
</organism>
<dbReference type="AlphaFoldDB" id="A0A0M9FF80"/>